<proteinExistence type="predicted"/>
<dbReference type="EMBL" id="BOVK01000031">
    <property type="protein sequence ID" value="GIQ69693.1"/>
    <property type="molecule type" value="Genomic_DNA"/>
</dbReference>
<dbReference type="PROSITE" id="PS51257">
    <property type="entry name" value="PROKAR_LIPOPROTEIN"/>
    <property type="match status" value="1"/>
</dbReference>
<name>A0A8J4H712_9BACL</name>
<dbReference type="RefSeq" id="WP_213412477.1">
    <property type="nucleotide sequence ID" value="NZ_BOVK01000031.1"/>
</dbReference>
<dbReference type="AlphaFoldDB" id="A0A8J4H712"/>
<dbReference type="Pfam" id="PF13162">
    <property type="entry name" value="DUF3997"/>
    <property type="match status" value="1"/>
</dbReference>
<keyword evidence="2" id="KW-1185">Reference proteome</keyword>
<organism evidence="1 2">
    <name type="scientific">Xylanibacillus composti</name>
    <dbReference type="NCBI Taxonomy" id="1572762"/>
    <lineage>
        <taxon>Bacteria</taxon>
        <taxon>Bacillati</taxon>
        <taxon>Bacillota</taxon>
        <taxon>Bacilli</taxon>
        <taxon>Bacillales</taxon>
        <taxon>Paenibacillaceae</taxon>
        <taxon>Xylanibacillus</taxon>
    </lineage>
</organism>
<evidence type="ECO:0008006" key="3">
    <source>
        <dbReference type="Google" id="ProtNLM"/>
    </source>
</evidence>
<accession>A0A8J4H712</accession>
<protein>
    <recommendedName>
        <fullName evidence="3">DUF3997 domain-containing protein</fullName>
    </recommendedName>
</protein>
<evidence type="ECO:0000313" key="2">
    <source>
        <dbReference type="Proteomes" id="UP000677918"/>
    </source>
</evidence>
<gene>
    <name evidence="1" type="ORF">XYCOK13_25170</name>
</gene>
<dbReference type="Proteomes" id="UP000677918">
    <property type="component" value="Unassembled WGS sequence"/>
</dbReference>
<sequence>MPTGGKKLIIAIFVLLLLTGCPGAADYDLDLPGNYSVIRTSAHHVTIALKLGERGPWSENLIPTKVTEVAWDDRYILAKQGKLKPDLNSPNGYLIPDPLNYQFWILDIDTGEVSGPYDEHGFAEKRNELNIAGEIVLREVQEWKAR</sequence>
<evidence type="ECO:0000313" key="1">
    <source>
        <dbReference type="EMBL" id="GIQ69693.1"/>
    </source>
</evidence>
<reference evidence="1" key="1">
    <citation type="submission" date="2021-04" db="EMBL/GenBank/DDBJ databases">
        <title>Draft genome sequence of Xylanibacillus composti strain K13.</title>
        <authorList>
            <person name="Uke A."/>
            <person name="Chhe C."/>
            <person name="Baramee S."/>
            <person name="Kosugi A."/>
        </authorList>
    </citation>
    <scope>NUCLEOTIDE SEQUENCE</scope>
    <source>
        <strain evidence="1">K13</strain>
    </source>
</reference>
<dbReference type="InterPro" id="IPR025059">
    <property type="entry name" value="DUF3997"/>
</dbReference>
<comment type="caution">
    <text evidence="1">The sequence shown here is derived from an EMBL/GenBank/DDBJ whole genome shotgun (WGS) entry which is preliminary data.</text>
</comment>